<reference evidence="2" key="1">
    <citation type="journal article" date="2019" name="Int. J. Syst. Evol. Microbiol.">
        <title>The Global Catalogue of Microorganisms (GCM) 10K type strain sequencing project: providing services to taxonomists for standard genome sequencing and annotation.</title>
        <authorList>
            <consortium name="The Broad Institute Genomics Platform"/>
            <consortium name="The Broad Institute Genome Sequencing Center for Infectious Disease"/>
            <person name="Wu L."/>
            <person name="Ma J."/>
        </authorList>
    </citation>
    <scope>NUCLEOTIDE SEQUENCE [LARGE SCALE GENOMIC DNA]</scope>
    <source>
        <strain evidence="2">WYCCWR 12678</strain>
    </source>
</reference>
<name>A0ABV9Q8S6_9BACL</name>
<dbReference type="EMBL" id="JBHSHC010000157">
    <property type="protein sequence ID" value="MFC4770228.1"/>
    <property type="molecule type" value="Genomic_DNA"/>
</dbReference>
<keyword evidence="2" id="KW-1185">Reference proteome</keyword>
<proteinExistence type="predicted"/>
<protein>
    <submittedName>
        <fullName evidence="1">Uncharacterized protein</fullName>
    </submittedName>
</protein>
<sequence>MEQFVLVDNELQFYCAYIQSLIDPEGTKVFPVLTRFPEITYSLLEKRDVPCVFNSANQFSREVLDLGTELISMIEQGEIVKITQFYNRLKEKVSSRGQTTLSYVIGVGRSAGLGALRALADGREFLAVESLQDEKISHLRFKAKSLYVVVEDLKDEDVVYLQNASNSEPQQEIFEGVRAFGIGYLHARNFEMMTYLDAKQRFGSLNRNDNPVDLIIDSFLSEKPRRISEDVIAVPYQEVSRETIAGQSNINLLSITSHGMSDLIHLNSDYICGKSPYLNVSEFKTAKIPSCMEEGGFCFFKKSGNPILAHEIQADHVFINSCGSLRFRESNFDPLFNVSYTVLEGQAKSFVGSIRWKDGHGSESLLYYHLLKSGFTLGEAAFLLNHSLFSNQFESTNDVFYLIGDPDEKLENAIPAQRFDELSEGENRIRIEGGFKILKISSPTLIKSFFDCQLFIWIKNKKSLFVSSIPTTTQEALYVFLYAYEDIADEFIIEVNRFHKTYLKVLEKYQLIEQNLSPSLGLNRLYPNWIKQGGKKNLENRILNISRLYKSSFTDPNMTEKLYSSCKKFLDEVDQLDVEIAQALYDSISKTSFRFSEHYQDNFLLKTMEEEKRCYICGKKLIHRYLRHILRPSLFRVEMICTNCGGIEDKPDLLFSMQINFDELFKRNSVHKVTVRLTNDSEKEYDGFNLVSVRRSAEYAVCPKQAIQRVSVKPRAALDVEFDMEIGKDVPVHQYNIQTAFVSTTQIFLATRSFWVTR</sequence>
<accession>A0ABV9Q8S6</accession>
<dbReference type="Proteomes" id="UP001596002">
    <property type="component" value="Unassembled WGS sequence"/>
</dbReference>
<dbReference type="RefSeq" id="WP_380029636.1">
    <property type="nucleotide sequence ID" value="NZ_JBHSHC010000157.1"/>
</dbReference>
<evidence type="ECO:0000313" key="2">
    <source>
        <dbReference type="Proteomes" id="UP001596002"/>
    </source>
</evidence>
<gene>
    <name evidence="1" type="ORF">ACFO8Q_23405</name>
</gene>
<evidence type="ECO:0000313" key="1">
    <source>
        <dbReference type="EMBL" id="MFC4770228.1"/>
    </source>
</evidence>
<comment type="caution">
    <text evidence="1">The sequence shown here is derived from an EMBL/GenBank/DDBJ whole genome shotgun (WGS) entry which is preliminary data.</text>
</comment>
<organism evidence="1 2">
    <name type="scientific">Effusibacillus consociatus</name>
    <dbReference type="NCBI Taxonomy" id="1117041"/>
    <lineage>
        <taxon>Bacteria</taxon>
        <taxon>Bacillati</taxon>
        <taxon>Bacillota</taxon>
        <taxon>Bacilli</taxon>
        <taxon>Bacillales</taxon>
        <taxon>Alicyclobacillaceae</taxon>
        <taxon>Effusibacillus</taxon>
    </lineage>
</organism>